<name>A0A4R1BAL3_9BACT</name>
<feature type="chain" id="PRO_5020591905" evidence="1">
    <location>
        <begin position="24"/>
        <end position="354"/>
    </location>
</feature>
<evidence type="ECO:0000313" key="2">
    <source>
        <dbReference type="EMBL" id="TCJ13984.1"/>
    </source>
</evidence>
<dbReference type="PROSITE" id="PS51257">
    <property type="entry name" value="PROKAR_LIPOPROTEIN"/>
    <property type="match status" value="1"/>
</dbReference>
<keyword evidence="1" id="KW-0732">Signal</keyword>
<evidence type="ECO:0000256" key="1">
    <source>
        <dbReference type="SAM" id="SignalP"/>
    </source>
</evidence>
<organism evidence="2 3">
    <name type="scientific">Flaviaesturariibacter flavus</name>
    <dbReference type="NCBI Taxonomy" id="2502780"/>
    <lineage>
        <taxon>Bacteria</taxon>
        <taxon>Pseudomonadati</taxon>
        <taxon>Bacteroidota</taxon>
        <taxon>Chitinophagia</taxon>
        <taxon>Chitinophagales</taxon>
        <taxon>Chitinophagaceae</taxon>
        <taxon>Flaviaestuariibacter</taxon>
    </lineage>
</organism>
<dbReference type="OrthoDB" id="1488726at2"/>
<dbReference type="RefSeq" id="WP_131448658.1">
    <property type="nucleotide sequence ID" value="NZ_SJZI01000042.1"/>
</dbReference>
<proteinExistence type="predicted"/>
<accession>A0A4R1BAL3</accession>
<evidence type="ECO:0000313" key="3">
    <source>
        <dbReference type="Proteomes" id="UP000295334"/>
    </source>
</evidence>
<sequence length="354" mass="37793">MLRTPTVSALLGLALFSCSPAAAPEAQVPRPAESLSRRELPVPAPRIAAKAGKSSKTRSLDELLASADGSVLVHPIDPRAHNVVNGWRGTVLTLPPNSLVLADGSEPAGPVTITLREFYTPADMIGARISTVSFGRLLETAGAVLVEARAADADCQLRPGVLVDLEFPFEEKLPGMQLFTGSREGGRLNWNAIYDLKSGNRFARNNAAPVAHRVGTGYYSFHCPVLGLISCSRFTEQGEESTAFDVTAAPLEEGAAFLLFHNSNSIVEGSFSVDVAHFDSVPAGEPVTVLLTKRSGGKLFLSVKWGIVGSRGLEQPEFIIVTAKELLEKLRALERKSATHSVARLFSPSRASLL</sequence>
<gene>
    <name evidence="2" type="ORF">EPD60_08185</name>
</gene>
<protein>
    <submittedName>
        <fullName evidence="2">Uncharacterized protein</fullName>
    </submittedName>
</protein>
<reference evidence="2 3" key="1">
    <citation type="submission" date="2019-03" db="EMBL/GenBank/DDBJ databases">
        <authorList>
            <person name="Kim M.K.M."/>
        </authorList>
    </citation>
    <scope>NUCLEOTIDE SEQUENCE [LARGE SCALE GENOMIC DNA]</scope>
    <source>
        <strain evidence="2 3">17J68-12</strain>
    </source>
</reference>
<comment type="caution">
    <text evidence="2">The sequence shown here is derived from an EMBL/GenBank/DDBJ whole genome shotgun (WGS) entry which is preliminary data.</text>
</comment>
<feature type="signal peptide" evidence="1">
    <location>
        <begin position="1"/>
        <end position="23"/>
    </location>
</feature>
<dbReference type="EMBL" id="SJZI01000042">
    <property type="protein sequence ID" value="TCJ13984.1"/>
    <property type="molecule type" value="Genomic_DNA"/>
</dbReference>
<keyword evidence="3" id="KW-1185">Reference proteome</keyword>
<dbReference type="Proteomes" id="UP000295334">
    <property type="component" value="Unassembled WGS sequence"/>
</dbReference>
<dbReference type="AlphaFoldDB" id="A0A4R1BAL3"/>